<name>A0ABT2RX01_9FIRM</name>
<dbReference type="NCBIfam" id="TIGR03172">
    <property type="entry name" value="selenium cofactor biosynthesis protein YqeC"/>
    <property type="match status" value="1"/>
</dbReference>
<accession>A0ABT2RX01</accession>
<organism evidence="1 2">
    <name type="scientific">Laedolimicola ammoniilytica</name>
    <dbReference type="NCBI Taxonomy" id="2981771"/>
    <lineage>
        <taxon>Bacteria</taxon>
        <taxon>Bacillati</taxon>
        <taxon>Bacillota</taxon>
        <taxon>Clostridia</taxon>
        <taxon>Lachnospirales</taxon>
        <taxon>Lachnospiraceae</taxon>
        <taxon>Laedolimicola</taxon>
    </lineage>
</organism>
<evidence type="ECO:0000313" key="2">
    <source>
        <dbReference type="Proteomes" id="UP001652461"/>
    </source>
</evidence>
<dbReference type="Proteomes" id="UP001652461">
    <property type="component" value="Unassembled WGS sequence"/>
</dbReference>
<evidence type="ECO:0000313" key="1">
    <source>
        <dbReference type="EMBL" id="MCU6696856.1"/>
    </source>
</evidence>
<gene>
    <name evidence="1" type="primary">yqeC</name>
    <name evidence="1" type="ORF">OCV63_08085</name>
</gene>
<dbReference type="RefSeq" id="WP_262670718.1">
    <property type="nucleotide sequence ID" value="NZ_JAOQKC010000009.1"/>
</dbReference>
<sequence>MIKITTRMSKKDSAEADRNSCVVSIVGAGGKTTCLRRLQLECKKLGISAAAGTTTHIQYERNESFLDRPDMDAAREILKKTGTLWMGEPVSDWKCKALPDLFYRELLVDGIWLLLEADGAREKPVKAPREGEPVLLPETGLVLCVYGLDAVGQPIKEVCCRVEQVCAILEKQETARLTAADLAKLAISLQGGRKGVRPGMRYVVLFNKADTPEREAAAWEAARQIRTLEKKLINAKHFKETFKRNPMGEVEKSLAKKQFSDREMREKSGSAEWGESVIFTASHLMPPWNPQITGEAK</sequence>
<comment type="caution">
    <text evidence="1">The sequence shown here is derived from an EMBL/GenBank/DDBJ whole genome shotgun (WGS) entry which is preliminary data.</text>
</comment>
<reference evidence="1 2" key="1">
    <citation type="journal article" date="2021" name="ISME Commun">
        <title>Automated analysis of genomic sequences facilitates high-throughput and comprehensive description of bacteria.</title>
        <authorList>
            <person name="Hitch T.C.A."/>
        </authorList>
    </citation>
    <scope>NUCLEOTIDE SEQUENCE [LARGE SCALE GENOMIC DNA]</scope>
    <source>
        <strain evidence="1 2">Sanger_04</strain>
    </source>
</reference>
<dbReference type="InterPro" id="IPR017587">
    <property type="entry name" value="YqeC"/>
</dbReference>
<protein>
    <submittedName>
        <fullName evidence="1">Selenium cofactor biosynthesis protein YqeC</fullName>
    </submittedName>
</protein>
<dbReference type="Pfam" id="PF19842">
    <property type="entry name" value="YqeC"/>
    <property type="match status" value="1"/>
</dbReference>
<keyword evidence="2" id="KW-1185">Reference proteome</keyword>
<proteinExistence type="predicted"/>
<dbReference type="EMBL" id="JAOQKC010000009">
    <property type="protein sequence ID" value="MCU6696856.1"/>
    <property type="molecule type" value="Genomic_DNA"/>
</dbReference>